<dbReference type="EMBL" id="NHSJ01000102">
    <property type="protein sequence ID" value="PPQ28832.1"/>
    <property type="molecule type" value="Genomic_DNA"/>
</dbReference>
<proteinExistence type="predicted"/>
<gene>
    <name evidence="5" type="ORF">CCR94_16785</name>
</gene>
<evidence type="ECO:0000313" key="5">
    <source>
        <dbReference type="EMBL" id="PPQ28832.1"/>
    </source>
</evidence>
<sequence length="322" mass="35131">MDFIKASLDLRAPKTSRRWPPRRLGLALQGGGSFGAFTWGALDRLLEEEAVELDALSGASAGAVNAVLLASGLASGGRDGARKTLESFWTRVSQSSLFLPKVAHLPLEFFTRALTPYQFNPFDLNPLRDALNAHVDFDLLRESPGPKLLIGATRVSDAGLRIFTRAEMTVDCVLASACLPLLHHSVAIDGEFYWDGGYVANPPLTPLVVETEASTVLIVQVAPKRTDFVPRSRQDIERRIDQINFCSTLDREIDAIRQLAPLCANGDASGKWAKFRLDRIAAENEIEALAEESAANLSWSFISKLRDAGRAAAEGWITQEVG</sequence>
<dbReference type="Proteomes" id="UP000239089">
    <property type="component" value="Unassembled WGS sequence"/>
</dbReference>
<accession>A0A2S6N2L2</accession>
<evidence type="ECO:0000256" key="4">
    <source>
        <dbReference type="PROSITE-ProRule" id="PRU01161"/>
    </source>
</evidence>
<feature type="active site" description="Nucleophile" evidence="4">
    <location>
        <position position="60"/>
    </location>
</feature>
<dbReference type="PANTHER" id="PTHR14226:SF78">
    <property type="entry name" value="SLR0060 PROTEIN"/>
    <property type="match status" value="1"/>
</dbReference>
<dbReference type="GO" id="GO:0016787">
    <property type="term" value="F:hydrolase activity"/>
    <property type="evidence" value="ECO:0007669"/>
    <property type="project" value="UniProtKB-UniRule"/>
</dbReference>
<keyword evidence="1 4" id="KW-0378">Hydrolase</keyword>
<comment type="caution">
    <text evidence="5">The sequence shown here is derived from an EMBL/GenBank/DDBJ whole genome shotgun (WGS) entry which is preliminary data.</text>
</comment>
<evidence type="ECO:0000256" key="1">
    <source>
        <dbReference type="ARBA" id="ARBA00022801"/>
    </source>
</evidence>
<evidence type="ECO:0000256" key="3">
    <source>
        <dbReference type="ARBA" id="ARBA00023098"/>
    </source>
</evidence>
<feature type="active site" description="Proton acceptor" evidence="4">
    <location>
        <position position="195"/>
    </location>
</feature>
<dbReference type="AlphaFoldDB" id="A0A2S6N2L2"/>
<keyword evidence="3 4" id="KW-0443">Lipid metabolism</keyword>
<dbReference type="GO" id="GO:0016042">
    <property type="term" value="P:lipid catabolic process"/>
    <property type="evidence" value="ECO:0007669"/>
    <property type="project" value="UniProtKB-UniRule"/>
</dbReference>
<dbReference type="RefSeq" id="WP_104509003.1">
    <property type="nucleotide sequence ID" value="NZ_JACIGC010000013.1"/>
</dbReference>
<dbReference type="Gene3D" id="3.40.1090.10">
    <property type="entry name" value="Cytosolic phospholipase A2 catalytic domain"/>
    <property type="match status" value="2"/>
</dbReference>
<dbReference type="PANTHER" id="PTHR14226">
    <property type="entry name" value="NEUROPATHY TARGET ESTERASE/SWISS CHEESE D.MELANOGASTER"/>
    <property type="match status" value="1"/>
</dbReference>
<dbReference type="InterPro" id="IPR016035">
    <property type="entry name" value="Acyl_Trfase/lysoPLipase"/>
</dbReference>
<dbReference type="PROSITE" id="PS51635">
    <property type="entry name" value="PNPLA"/>
    <property type="match status" value="1"/>
</dbReference>
<organism evidence="5 6">
    <name type="scientific">Rhodoblastus sphagnicola</name>
    <dbReference type="NCBI Taxonomy" id="333368"/>
    <lineage>
        <taxon>Bacteria</taxon>
        <taxon>Pseudomonadati</taxon>
        <taxon>Pseudomonadota</taxon>
        <taxon>Alphaproteobacteria</taxon>
        <taxon>Hyphomicrobiales</taxon>
        <taxon>Rhodoblastaceae</taxon>
        <taxon>Rhodoblastus</taxon>
    </lineage>
</organism>
<dbReference type="SUPFAM" id="SSF52151">
    <property type="entry name" value="FabD/lysophospholipase-like"/>
    <property type="match status" value="1"/>
</dbReference>
<dbReference type="Pfam" id="PF01734">
    <property type="entry name" value="Patatin"/>
    <property type="match status" value="1"/>
</dbReference>
<keyword evidence="2 4" id="KW-0442">Lipid degradation</keyword>
<name>A0A2S6N2L2_9HYPH</name>
<dbReference type="InterPro" id="IPR002641">
    <property type="entry name" value="PNPLA_dom"/>
</dbReference>
<dbReference type="OrthoDB" id="9807112at2"/>
<feature type="short sequence motif" description="GXSXG" evidence="4">
    <location>
        <begin position="58"/>
        <end position="62"/>
    </location>
</feature>
<dbReference type="InterPro" id="IPR050301">
    <property type="entry name" value="NTE"/>
</dbReference>
<evidence type="ECO:0000313" key="6">
    <source>
        <dbReference type="Proteomes" id="UP000239089"/>
    </source>
</evidence>
<reference evidence="5 6" key="1">
    <citation type="journal article" date="2018" name="Arch. Microbiol.">
        <title>New insights into the metabolic potential of the phototrophic purple bacterium Rhodopila globiformis DSM 161(T) from its draft genome sequence and evidence for a vanadium-dependent nitrogenase.</title>
        <authorList>
            <person name="Imhoff J.F."/>
            <person name="Rahn T."/>
            <person name="Kunzel S."/>
            <person name="Neulinger S.C."/>
        </authorList>
    </citation>
    <scope>NUCLEOTIDE SEQUENCE [LARGE SCALE GENOMIC DNA]</scope>
    <source>
        <strain evidence="5 6">DSM 16996</strain>
    </source>
</reference>
<feature type="short sequence motif" description="GXGXXG" evidence="4">
    <location>
        <begin position="30"/>
        <end position="35"/>
    </location>
</feature>
<keyword evidence="6" id="KW-1185">Reference proteome</keyword>
<protein>
    <submittedName>
        <fullName evidence="5">Uncharacterized protein</fullName>
    </submittedName>
</protein>
<feature type="short sequence motif" description="DGA/G" evidence="4">
    <location>
        <begin position="195"/>
        <end position="197"/>
    </location>
</feature>
<evidence type="ECO:0000256" key="2">
    <source>
        <dbReference type="ARBA" id="ARBA00022963"/>
    </source>
</evidence>